<organism evidence="3 4">
    <name type="scientific">Mytilus coruscus</name>
    <name type="common">Sea mussel</name>
    <dbReference type="NCBI Taxonomy" id="42192"/>
    <lineage>
        <taxon>Eukaryota</taxon>
        <taxon>Metazoa</taxon>
        <taxon>Spiralia</taxon>
        <taxon>Lophotrochozoa</taxon>
        <taxon>Mollusca</taxon>
        <taxon>Bivalvia</taxon>
        <taxon>Autobranchia</taxon>
        <taxon>Pteriomorphia</taxon>
        <taxon>Mytilida</taxon>
        <taxon>Mytiloidea</taxon>
        <taxon>Mytilidae</taxon>
        <taxon>Mytilinae</taxon>
        <taxon>Mytilus</taxon>
    </lineage>
</organism>
<sequence length="628" mass="73650">MEVYLLTLWNITILLLLFLTVDSMKIKECSLMFQQSKQSHKSLLKTARLLTITVELENSTNLPECVVKNSDLIQPLQWKRISGTHGKGLLQLQPFYEMLSLSLLSYRTEKTSITLQSKPPGCLENLNELEYELVFRNFFLNFTRENEEICNEHIGNRSKYAIFYHECCHYDHNGNMQCNPVLKNKWMLAIEYCTYIVIIIVVLYCPLLVPSSLYDSDYGPKRFVHFLHDSHFFFVKKQFAPKPELFIKEQMDGESSLLSYAKLKDMKKFKEKLKTMDDKHTHQFKFTKIYFNVRADELLSANEAPISLSKILYNLFLKCGIRKQEGVATCCKSNIFGKCLQSRINFQWYKLFRFILRIILSLAVCLPWIIRICIFYVYENEVRETRHQAAETRNLLLRIEHSIAYYGTPLHILFILSYAFICLGYISLELTSVGIYTMIGIILNSSHAMQYISTISLAWLYYHKCFGEICQIYESYNKAVQRILYRTNKQNVDNVAKKQISEQENMAFEVNGSETMCGQADKKDANELVEIYFGNEKEEKINGRQVSLDLTDNGEVSVKSVFKKKFDYRIREDEKWWTIADFDVTKDDSFVGEQKDIEKEYEKKRNVKEQLDRNDEYDVGSIHPETVV</sequence>
<dbReference type="Proteomes" id="UP000507470">
    <property type="component" value="Unassembled WGS sequence"/>
</dbReference>
<keyword evidence="4" id="KW-1185">Reference proteome</keyword>
<name>A0A6J8DKM0_MYTCO</name>
<keyword evidence="1" id="KW-0472">Membrane</keyword>
<dbReference type="EMBL" id="CACVKT020007540">
    <property type="protein sequence ID" value="CAC5408465.1"/>
    <property type="molecule type" value="Genomic_DNA"/>
</dbReference>
<keyword evidence="1" id="KW-1133">Transmembrane helix</keyword>
<feature type="transmembrane region" description="Helical" evidence="1">
    <location>
        <begin position="186"/>
        <end position="209"/>
    </location>
</feature>
<gene>
    <name evidence="3" type="ORF">MCOR_41853</name>
</gene>
<reference evidence="3 4" key="1">
    <citation type="submission" date="2020-06" db="EMBL/GenBank/DDBJ databases">
        <authorList>
            <person name="Li R."/>
            <person name="Bekaert M."/>
        </authorList>
    </citation>
    <scope>NUCLEOTIDE SEQUENCE [LARGE SCALE GENOMIC DNA]</scope>
    <source>
        <strain evidence="4">wild</strain>
    </source>
</reference>
<evidence type="ECO:0000313" key="3">
    <source>
        <dbReference type="EMBL" id="CAC5408465.1"/>
    </source>
</evidence>
<feature type="transmembrane region" description="Helical" evidence="1">
    <location>
        <begin position="354"/>
        <end position="378"/>
    </location>
</feature>
<evidence type="ECO:0000313" key="4">
    <source>
        <dbReference type="Proteomes" id="UP000507470"/>
    </source>
</evidence>
<dbReference type="AlphaFoldDB" id="A0A6J8DKM0"/>
<feature type="chain" id="PRO_5026793413" evidence="2">
    <location>
        <begin position="24"/>
        <end position="628"/>
    </location>
</feature>
<accession>A0A6J8DKM0</accession>
<evidence type="ECO:0000256" key="1">
    <source>
        <dbReference type="SAM" id="Phobius"/>
    </source>
</evidence>
<feature type="transmembrane region" description="Helical" evidence="1">
    <location>
        <begin position="403"/>
        <end position="426"/>
    </location>
</feature>
<dbReference type="OrthoDB" id="10413075at2759"/>
<keyword evidence="1" id="KW-0812">Transmembrane</keyword>
<feature type="signal peptide" evidence="2">
    <location>
        <begin position="1"/>
        <end position="23"/>
    </location>
</feature>
<feature type="transmembrane region" description="Helical" evidence="1">
    <location>
        <begin position="433"/>
        <end position="462"/>
    </location>
</feature>
<keyword evidence="2" id="KW-0732">Signal</keyword>
<proteinExistence type="predicted"/>
<evidence type="ECO:0000256" key="2">
    <source>
        <dbReference type="SAM" id="SignalP"/>
    </source>
</evidence>
<protein>
    <submittedName>
        <fullName evidence="3">Uncharacterized protein</fullName>
    </submittedName>
</protein>